<evidence type="ECO:0000313" key="1">
    <source>
        <dbReference type="EMBL" id="SIT75734.1"/>
    </source>
</evidence>
<dbReference type="OrthoDB" id="8482073at2"/>
<dbReference type="Proteomes" id="UP000186997">
    <property type="component" value="Unassembled WGS sequence"/>
</dbReference>
<evidence type="ECO:0000313" key="2">
    <source>
        <dbReference type="Proteomes" id="UP000186997"/>
    </source>
</evidence>
<sequence length="103" mass="12071">MPSAKLKFEEIRKLAEDAGREHWQAFIGEGMPPLIDECINDRRAWMFFRNPAIEIPDEANLRKCALVVSENGEVRFTADYYPNFDECRAYLAKMADHFEERDL</sequence>
<protein>
    <submittedName>
        <fullName evidence="1">Uncharacterized protein</fullName>
    </submittedName>
</protein>
<dbReference type="EMBL" id="FTPR01000001">
    <property type="protein sequence ID" value="SIT75734.1"/>
    <property type="molecule type" value="Genomic_DNA"/>
</dbReference>
<name>A0A1R3WEX3_9RHOB</name>
<accession>A0A1R3WEX3</accession>
<dbReference type="STRING" id="287098.SAMN05421665_0247"/>
<proteinExistence type="predicted"/>
<reference evidence="2" key="1">
    <citation type="submission" date="2017-01" db="EMBL/GenBank/DDBJ databases">
        <authorList>
            <person name="Varghese N."/>
            <person name="Submissions S."/>
        </authorList>
    </citation>
    <scope>NUCLEOTIDE SEQUENCE [LARGE SCALE GENOMIC DNA]</scope>
    <source>
        <strain evidence="2">DSM 29591</strain>
    </source>
</reference>
<keyword evidence="2" id="KW-1185">Reference proteome</keyword>
<dbReference type="RefSeq" id="WP_131824979.1">
    <property type="nucleotide sequence ID" value="NZ_FTPR01000001.1"/>
</dbReference>
<organism evidence="1 2">
    <name type="scientific">Yoonia rosea</name>
    <dbReference type="NCBI Taxonomy" id="287098"/>
    <lineage>
        <taxon>Bacteria</taxon>
        <taxon>Pseudomonadati</taxon>
        <taxon>Pseudomonadota</taxon>
        <taxon>Alphaproteobacteria</taxon>
        <taxon>Rhodobacterales</taxon>
        <taxon>Paracoccaceae</taxon>
        <taxon>Yoonia</taxon>
    </lineage>
</organism>
<gene>
    <name evidence="1" type="ORF">SAMN05421665_0247</name>
</gene>
<dbReference type="AlphaFoldDB" id="A0A1R3WEX3"/>